<sequence length="99" mass="11248">MGGLFVPLKGREEILDSIFSFWAAGDTTYAFAYKERNRVIIGEMLFHEEVDENSENEKVNGNENGGIGSEQKDDPSFLATQRDSENGHESDEEEEREEE</sequence>
<accession>A0ACC0VIZ4</accession>
<gene>
    <name evidence="1" type="ORF">PsorP6_013924</name>
</gene>
<proteinExistence type="predicted"/>
<dbReference type="EMBL" id="CM047588">
    <property type="protein sequence ID" value="KAI9905884.1"/>
    <property type="molecule type" value="Genomic_DNA"/>
</dbReference>
<name>A0ACC0VIZ4_9STRA</name>
<reference evidence="1 2" key="1">
    <citation type="journal article" date="2022" name="bioRxiv">
        <title>The genome of the oomycete Peronosclerospora sorghi, a cosmopolitan pathogen of maize and sorghum, is inflated with dispersed pseudogenes.</title>
        <authorList>
            <person name="Fletcher K."/>
            <person name="Martin F."/>
            <person name="Isakeit T."/>
            <person name="Cavanaugh K."/>
            <person name="Magill C."/>
            <person name="Michelmore R."/>
        </authorList>
    </citation>
    <scope>NUCLEOTIDE SEQUENCE [LARGE SCALE GENOMIC DNA]</scope>
    <source>
        <strain evidence="1">P6</strain>
    </source>
</reference>
<evidence type="ECO:0000313" key="2">
    <source>
        <dbReference type="Proteomes" id="UP001163321"/>
    </source>
</evidence>
<comment type="caution">
    <text evidence="1">The sequence shown here is derived from an EMBL/GenBank/DDBJ whole genome shotgun (WGS) entry which is preliminary data.</text>
</comment>
<evidence type="ECO:0000313" key="1">
    <source>
        <dbReference type="EMBL" id="KAI9905884.1"/>
    </source>
</evidence>
<protein>
    <submittedName>
        <fullName evidence="1">Uncharacterized protein</fullName>
    </submittedName>
</protein>
<keyword evidence="2" id="KW-1185">Reference proteome</keyword>
<dbReference type="Proteomes" id="UP001163321">
    <property type="component" value="Chromosome 9"/>
</dbReference>
<organism evidence="1 2">
    <name type="scientific">Peronosclerospora sorghi</name>
    <dbReference type="NCBI Taxonomy" id="230839"/>
    <lineage>
        <taxon>Eukaryota</taxon>
        <taxon>Sar</taxon>
        <taxon>Stramenopiles</taxon>
        <taxon>Oomycota</taxon>
        <taxon>Peronosporomycetes</taxon>
        <taxon>Peronosporales</taxon>
        <taxon>Peronosporaceae</taxon>
        <taxon>Peronosclerospora</taxon>
    </lineage>
</organism>